<feature type="non-terminal residue" evidence="1">
    <location>
        <position position="62"/>
    </location>
</feature>
<proteinExistence type="predicted"/>
<dbReference type="AlphaFoldDB" id="Q7X1L7"/>
<sequence length="62" mass="6786">MQPLILTHVSLVNSLGEGVDATLTALRERRSGLLPCSFRLSEMETWVGQVSGVESVRFSPNL</sequence>
<protein>
    <submittedName>
        <fullName evidence="1">Lfe116p2</fullName>
    </submittedName>
</protein>
<reference evidence="1" key="1">
    <citation type="journal article" date="2003" name="Proc. Natl. Acad. Sci. U.S.A.">
        <title>Gene function analysis in environmental isolates: the nif regulon of the strict iron oxidizing bacterium Leptospirillum ferrooxidans.</title>
        <authorList>
            <person name="Parro V."/>
            <person name="Moreno-Paz M."/>
        </authorList>
    </citation>
    <scope>NUCLEOTIDE SEQUENCE</scope>
    <source>
        <strain evidence="1">L3.2</strain>
    </source>
</reference>
<accession>Q7X1L7</accession>
<evidence type="ECO:0000313" key="1">
    <source>
        <dbReference type="EMBL" id="AAO38283.1"/>
    </source>
</evidence>
<dbReference type="EMBL" id="AY204365">
    <property type="protein sequence ID" value="AAO38283.1"/>
    <property type="molecule type" value="Genomic_DNA"/>
</dbReference>
<name>Q7X1L7_9BACT</name>
<organism evidence="1">
    <name type="scientific">Leptospirillum ferrooxidans</name>
    <dbReference type="NCBI Taxonomy" id="180"/>
    <lineage>
        <taxon>Bacteria</taxon>
        <taxon>Pseudomonadati</taxon>
        <taxon>Nitrospirota</taxon>
        <taxon>Nitrospiria</taxon>
        <taxon>Nitrospirales</taxon>
        <taxon>Nitrospiraceae</taxon>
        <taxon>Leptospirillum</taxon>
    </lineage>
</organism>